<dbReference type="InterPro" id="IPR012677">
    <property type="entry name" value="Nucleotide-bd_a/b_plait_sf"/>
</dbReference>
<dbReference type="STRING" id="6265.A0A0B2VDT9"/>
<dbReference type="OrthoDB" id="10033548at2759"/>
<evidence type="ECO:0000256" key="1">
    <source>
        <dbReference type="ARBA" id="ARBA00022884"/>
    </source>
</evidence>
<reference evidence="4 5" key="1">
    <citation type="submission" date="2014-11" db="EMBL/GenBank/DDBJ databases">
        <title>Genetic blueprint of the zoonotic pathogen Toxocara canis.</title>
        <authorList>
            <person name="Zhu X.-Q."/>
            <person name="Korhonen P.K."/>
            <person name="Cai H."/>
            <person name="Young N.D."/>
            <person name="Nejsum P."/>
            <person name="von Samson-Himmelstjerna G."/>
            <person name="Boag P.R."/>
            <person name="Tan P."/>
            <person name="Li Q."/>
            <person name="Min J."/>
            <person name="Yang Y."/>
            <person name="Wang X."/>
            <person name="Fang X."/>
            <person name="Hall R.S."/>
            <person name="Hofmann A."/>
            <person name="Sternberg P.W."/>
            <person name="Jex A.R."/>
            <person name="Gasser R.B."/>
        </authorList>
    </citation>
    <scope>NUCLEOTIDE SEQUENCE [LARGE SCALE GENOMIC DNA]</scope>
    <source>
        <strain evidence="4">PN_DK_2014</strain>
    </source>
</reference>
<dbReference type="SMART" id="SM00360">
    <property type="entry name" value="RRM"/>
    <property type="match status" value="1"/>
</dbReference>
<proteinExistence type="predicted"/>
<dbReference type="GO" id="GO:0043005">
    <property type="term" value="C:neuron projection"/>
    <property type="evidence" value="ECO:0007669"/>
    <property type="project" value="TreeGrafter"/>
</dbReference>
<dbReference type="SUPFAM" id="SSF54928">
    <property type="entry name" value="RNA-binding domain, RBD"/>
    <property type="match status" value="1"/>
</dbReference>
<accession>A0A0B2VDT9</accession>
<dbReference type="GO" id="GO:0003730">
    <property type="term" value="F:mRNA 3'-UTR binding"/>
    <property type="evidence" value="ECO:0007669"/>
    <property type="project" value="InterPro"/>
</dbReference>
<evidence type="ECO:0000313" key="4">
    <source>
        <dbReference type="EMBL" id="KHN79582.1"/>
    </source>
</evidence>
<dbReference type="PANTHER" id="PTHR12566">
    <property type="entry name" value="CYTOPLASMIC POLYADENYLATION ELEMENT BINDING PROTEIN CPEB"/>
    <property type="match status" value="1"/>
</dbReference>
<dbReference type="InterPro" id="IPR035979">
    <property type="entry name" value="RBD_domain_sf"/>
</dbReference>
<dbReference type="PANTHER" id="PTHR12566:SF6">
    <property type="entry name" value="FOG-1 PROTEIN"/>
    <property type="match status" value="1"/>
</dbReference>
<dbReference type="InterPro" id="IPR000504">
    <property type="entry name" value="RRM_dom"/>
</dbReference>
<dbReference type="Proteomes" id="UP000031036">
    <property type="component" value="Unassembled WGS sequence"/>
</dbReference>
<comment type="caution">
    <text evidence="4">The sequence shown here is derived from an EMBL/GenBank/DDBJ whole genome shotgun (WGS) entry which is preliminary data.</text>
</comment>
<name>A0A0B2VDT9_TOXCA</name>
<gene>
    <name evidence="4" type="primary">cpb-2</name>
    <name evidence="4" type="ORF">Tcan_06842</name>
</gene>
<dbReference type="Pfam" id="PF16367">
    <property type="entry name" value="RRM_7"/>
    <property type="match status" value="1"/>
</dbReference>
<dbReference type="GO" id="GO:0045202">
    <property type="term" value="C:synapse"/>
    <property type="evidence" value="ECO:0007669"/>
    <property type="project" value="TreeGrafter"/>
</dbReference>
<dbReference type="InterPro" id="IPR032296">
    <property type="entry name" value="CEBP_ZZ"/>
</dbReference>
<dbReference type="GO" id="GO:0005634">
    <property type="term" value="C:nucleus"/>
    <property type="evidence" value="ECO:0007669"/>
    <property type="project" value="TreeGrafter"/>
</dbReference>
<feature type="domain" description="RRM" evidence="3">
    <location>
        <begin position="150"/>
        <end position="251"/>
    </location>
</feature>
<dbReference type="Pfam" id="PF16366">
    <property type="entry name" value="CEBP_ZZ"/>
    <property type="match status" value="1"/>
</dbReference>
<dbReference type="Gene3D" id="3.30.70.330">
    <property type="match status" value="1"/>
</dbReference>
<sequence length="396" mass="43866">MTGVETIAKENVTSFLCSGCDYDRSPFISANDVRVERADSGPVSRDDKSSSMMAALDIIGKENIASPGATSKRSVEITETSLNSYTREARISPNEADAFDELQMEIKEFSAGDGELALADLWNGSSEWSVGDKQVEPRSKDSGDKIVYSRKVFIGGLPADVTDEVISEFFTQFGEVTVDWPHREYTRGNIPPNAQLAAVVYQTFGEVLAVTISVENGTRYPKGAARVIFGTREAYTKAIAAHFLKMKFAEQEKDMEVKPFLMENMLCEGCHMMMTNNLCPFLSCLLYLCDSCWYNHHTIRGFLHHTPMLRCQTSTPTRVAAKNVQTCGPRTQPLFPITSPPPLRPLNMSSLLSVIGNDISPEKNATVRFPPPAFSFPPPSTTDPFASRRFMNAHLE</sequence>
<evidence type="ECO:0000313" key="5">
    <source>
        <dbReference type="Proteomes" id="UP000031036"/>
    </source>
</evidence>
<protein>
    <submittedName>
        <fullName evidence="4">Cytoplasmic polyadenylation element-binding protein 2</fullName>
    </submittedName>
</protein>
<dbReference type="EMBL" id="JPKZ01001896">
    <property type="protein sequence ID" value="KHN79582.1"/>
    <property type="molecule type" value="Genomic_DNA"/>
</dbReference>
<organism evidence="4 5">
    <name type="scientific">Toxocara canis</name>
    <name type="common">Canine roundworm</name>
    <dbReference type="NCBI Taxonomy" id="6265"/>
    <lineage>
        <taxon>Eukaryota</taxon>
        <taxon>Metazoa</taxon>
        <taxon>Ecdysozoa</taxon>
        <taxon>Nematoda</taxon>
        <taxon>Chromadorea</taxon>
        <taxon>Rhabditida</taxon>
        <taxon>Spirurina</taxon>
        <taxon>Ascaridomorpha</taxon>
        <taxon>Ascaridoidea</taxon>
        <taxon>Toxocaridae</taxon>
        <taxon>Toxocara</taxon>
    </lineage>
</organism>
<dbReference type="InterPro" id="IPR034819">
    <property type="entry name" value="CPEB"/>
</dbReference>
<dbReference type="InterPro" id="IPR038446">
    <property type="entry name" value="CEBP_ZZ_sf"/>
</dbReference>
<dbReference type="GO" id="GO:0000900">
    <property type="term" value="F:mRNA regulatory element binding translation repressor activity"/>
    <property type="evidence" value="ECO:0007669"/>
    <property type="project" value="TreeGrafter"/>
</dbReference>
<dbReference type="GO" id="GO:0008135">
    <property type="term" value="F:translation factor activity, RNA binding"/>
    <property type="evidence" value="ECO:0007669"/>
    <property type="project" value="TreeGrafter"/>
</dbReference>
<keyword evidence="1 2" id="KW-0694">RNA-binding</keyword>
<dbReference type="GO" id="GO:2000766">
    <property type="term" value="P:negative regulation of cytoplasmic translation"/>
    <property type="evidence" value="ECO:0007669"/>
    <property type="project" value="TreeGrafter"/>
</dbReference>
<evidence type="ECO:0000256" key="2">
    <source>
        <dbReference type="PROSITE-ProRule" id="PRU00176"/>
    </source>
</evidence>
<dbReference type="PROSITE" id="PS50102">
    <property type="entry name" value="RRM"/>
    <property type="match status" value="1"/>
</dbReference>
<evidence type="ECO:0000259" key="3">
    <source>
        <dbReference type="PROSITE" id="PS50102"/>
    </source>
</evidence>
<keyword evidence="5" id="KW-1185">Reference proteome</keyword>
<dbReference type="GO" id="GO:0043022">
    <property type="term" value="F:ribosome binding"/>
    <property type="evidence" value="ECO:0007669"/>
    <property type="project" value="TreeGrafter"/>
</dbReference>
<dbReference type="GO" id="GO:0005737">
    <property type="term" value="C:cytoplasm"/>
    <property type="evidence" value="ECO:0007669"/>
    <property type="project" value="TreeGrafter"/>
</dbReference>
<dbReference type="Gene3D" id="4.10.640.40">
    <property type="entry name" value="Cytoplasmic polyadenylation element-binding protein, ZZ domain"/>
    <property type="match status" value="1"/>
</dbReference>
<dbReference type="AlphaFoldDB" id="A0A0B2VDT9"/>